<dbReference type="EMBL" id="PFMD01000002">
    <property type="protein sequence ID" value="PIY97295.1"/>
    <property type="molecule type" value="Genomic_DNA"/>
</dbReference>
<dbReference type="Gene3D" id="2.60.40.10">
    <property type="entry name" value="Immunoglobulins"/>
    <property type="match status" value="1"/>
</dbReference>
<evidence type="ECO:0000256" key="1">
    <source>
        <dbReference type="ARBA" id="ARBA00004613"/>
    </source>
</evidence>
<gene>
    <name evidence="7" type="ORF">COY66_00150</name>
</gene>
<evidence type="ECO:0000256" key="5">
    <source>
        <dbReference type="SAM" id="MobiDB-lite"/>
    </source>
</evidence>
<feature type="compositionally biased region" description="Acidic residues" evidence="5">
    <location>
        <begin position="257"/>
        <end position="289"/>
    </location>
</feature>
<keyword evidence="2" id="KW-0964">Secreted</keyword>
<dbReference type="InterPro" id="IPR013783">
    <property type="entry name" value="Ig-like_fold"/>
</dbReference>
<keyword evidence="4" id="KW-0106">Calcium</keyword>
<name>A0A2M7RKK2_9BACT</name>
<comment type="caution">
    <text evidence="7">The sequence shown here is derived from an EMBL/GenBank/DDBJ whole genome shotgun (WGS) entry which is preliminary data.</text>
</comment>
<feature type="compositionally biased region" description="Polar residues" evidence="5">
    <location>
        <begin position="301"/>
        <end position="310"/>
    </location>
</feature>
<proteinExistence type="predicted"/>
<dbReference type="Proteomes" id="UP000230779">
    <property type="component" value="Unassembled WGS sequence"/>
</dbReference>
<keyword evidence="3" id="KW-0732">Signal</keyword>
<accession>A0A2M7RKK2</accession>
<evidence type="ECO:0000256" key="3">
    <source>
        <dbReference type="ARBA" id="ARBA00022729"/>
    </source>
</evidence>
<feature type="transmembrane region" description="Helical" evidence="6">
    <location>
        <begin position="396"/>
        <end position="417"/>
    </location>
</feature>
<evidence type="ECO:0000313" key="7">
    <source>
        <dbReference type="EMBL" id="PIY97295.1"/>
    </source>
</evidence>
<dbReference type="Pfam" id="PF18884">
    <property type="entry name" value="TSP3_bac"/>
    <property type="match status" value="3"/>
</dbReference>
<feature type="compositionally biased region" description="Polar residues" evidence="5">
    <location>
        <begin position="232"/>
        <end position="248"/>
    </location>
</feature>
<evidence type="ECO:0008006" key="9">
    <source>
        <dbReference type="Google" id="ProtNLM"/>
    </source>
</evidence>
<dbReference type="InterPro" id="IPR059100">
    <property type="entry name" value="TSP3_bac"/>
</dbReference>
<evidence type="ECO:0000256" key="6">
    <source>
        <dbReference type="SAM" id="Phobius"/>
    </source>
</evidence>
<keyword evidence="6" id="KW-0812">Transmembrane</keyword>
<reference evidence="7 8" key="1">
    <citation type="submission" date="2017-09" db="EMBL/GenBank/DDBJ databases">
        <title>Depth-based differentiation of microbial function through sediment-hosted aquifers and enrichment of novel symbionts in the deep terrestrial subsurface.</title>
        <authorList>
            <person name="Probst A.J."/>
            <person name="Ladd B."/>
            <person name="Jarett J.K."/>
            <person name="Geller-Mcgrath D.E."/>
            <person name="Sieber C.M."/>
            <person name="Emerson J.B."/>
            <person name="Anantharaman K."/>
            <person name="Thomas B.C."/>
            <person name="Malmstrom R."/>
            <person name="Stieglmeier M."/>
            <person name="Klingl A."/>
            <person name="Woyke T."/>
            <person name="Ryan C.M."/>
            <person name="Banfield J.F."/>
        </authorList>
    </citation>
    <scope>NUCLEOTIDE SEQUENCE [LARGE SCALE GENOMIC DNA]</scope>
    <source>
        <strain evidence="7">CG_4_10_14_0_8_um_filter_42_10</strain>
    </source>
</reference>
<dbReference type="AlphaFoldDB" id="A0A2M7RKK2"/>
<sequence length="422" mass="46154">MKNRFRHLNSLSIFIAGALVISTVALLKPILFNPEIALGANIIVNLLEPPDNAFLSGNIQATAQVNTAVPRVEFHFVEESGRFAFVYNGNEIGGNRWQYDWNTNESIDGIYNVYAVAVDNDNFSYLSGFNNIIVNNSGEIPPEPNQNINGNPPVNVNQNTNINENANGNVNNNYNFNENSNSNNNINGNGNLNANTNAPLTNTPPESNSNLNQNLNSNENTNFNANQNINEGVNSNLNVNTNAPLTNTPPENNIPKDDDDNDNLPNEEELENGTDPNDPDNDNDGLTDDFEIKNGFDPQQDDNATPQRTPDPNIKQAIDEANLANDSDSDHDGLPDTVEARIGGDPNDPDTSGDGLTDGFKAFYGYSLTQDNSDYIAKKMQELSLANVRAVEKTSYLTAGVIFGFLLLIAVTILILFHPRKI</sequence>
<evidence type="ECO:0000313" key="8">
    <source>
        <dbReference type="Proteomes" id="UP000230779"/>
    </source>
</evidence>
<keyword evidence="6" id="KW-1133">Transmembrane helix</keyword>
<feature type="compositionally biased region" description="Low complexity" evidence="5">
    <location>
        <begin position="208"/>
        <end position="231"/>
    </location>
</feature>
<comment type="subcellular location">
    <subcellularLocation>
        <location evidence="1">Secreted</location>
    </subcellularLocation>
</comment>
<feature type="region of interest" description="Disordered" evidence="5">
    <location>
        <begin position="143"/>
        <end position="356"/>
    </location>
</feature>
<feature type="compositionally biased region" description="Low complexity" evidence="5">
    <location>
        <begin position="145"/>
        <end position="201"/>
    </location>
</feature>
<evidence type="ECO:0000256" key="4">
    <source>
        <dbReference type="ARBA" id="ARBA00022837"/>
    </source>
</evidence>
<keyword evidence="6" id="KW-0472">Membrane</keyword>
<organism evidence="7 8">
    <name type="scientific">Candidatus Kerfeldbacteria bacterium CG_4_10_14_0_8_um_filter_42_10</name>
    <dbReference type="NCBI Taxonomy" id="2014248"/>
    <lineage>
        <taxon>Bacteria</taxon>
        <taxon>Candidatus Kerfeldiibacteriota</taxon>
    </lineage>
</organism>
<protein>
    <recommendedName>
        <fullName evidence="9">Bacterial Ig-like domain-containing protein</fullName>
    </recommendedName>
</protein>
<evidence type="ECO:0000256" key="2">
    <source>
        <dbReference type="ARBA" id="ARBA00022525"/>
    </source>
</evidence>